<dbReference type="Proteomes" id="UP000217881">
    <property type="component" value="Unassembled WGS sequence"/>
</dbReference>
<keyword evidence="1" id="KW-0472">Membrane</keyword>
<evidence type="ECO:0000256" key="1">
    <source>
        <dbReference type="SAM" id="Phobius"/>
    </source>
</evidence>
<protein>
    <submittedName>
        <fullName evidence="3">DUF1648 domain-containing protein</fullName>
    </submittedName>
</protein>
<evidence type="ECO:0000313" key="4">
    <source>
        <dbReference type="Proteomes" id="UP000217881"/>
    </source>
</evidence>
<sequence length="174" mass="18999">MPSSSVPRRNPRGAFSALVFAAAAIAVLAVTAVWFWIQAPDVVPSHFDVTGRPDEWSSKSEILGILVPIGIGIPVLFSIRWIWESLPTSIVNIPNKDHWLELGEDTYLYDCLMQFMRTLGGAIALLFTAILVIMFKVGQGAESSVIVTLVPVAGFLVVSAAALWILVRQLDPLR</sequence>
<name>A0A2A3ZKB8_BREAU</name>
<evidence type="ECO:0000313" key="3">
    <source>
        <dbReference type="EMBL" id="PCC52039.1"/>
    </source>
</evidence>
<comment type="caution">
    <text evidence="3">The sequence shown here is derived from an EMBL/GenBank/DDBJ whole genome shotgun (WGS) entry which is preliminary data.</text>
</comment>
<dbReference type="Pfam" id="PF07853">
    <property type="entry name" value="DUF1648"/>
    <property type="match status" value="1"/>
</dbReference>
<keyword evidence="1" id="KW-1133">Transmembrane helix</keyword>
<feature type="transmembrane region" description="Helical" evidence="1">
    <location>
        <begin position="12"/>
        <end position="37"/>
    </location>
</feature>
<feature type="transmembrane region" description="Helical" evidence="1">
    <location>
        <begin position="144"/>
        <end position="167"/>
    </location>
</feature>
<dbReference type="InterPro" id="IPR012867">
    <property type="entry name" value="DUF1648"/>
</dbReference>
<organism evidence="3 4">
    <name type="scientific">Brevibacterium aurantiacum</name>
    <dbReference type="NCBI Taxonomy" id="273384"/>
    <lineage>
        <taxon>Bacteria</taxon>
        <taxon>Bacillati</taxon>
        <taxon>Actinomycetota</taxon>
        <taxon>Actinomycetes</taxon>
        <taxon>Micrococcales</taxon>
        <taxon>Brevibacteriaceae</taxon>
        <taxon>Brevibacterium</taxon>
    </lineage>
</organism>
<reference evidence="3 4" key="1">
    <citation type="journal article" date="2017" name="Elife">
        <title>Extensive horizontal gene transfer in cheese-associated bacteria.</title>
        <authorList>
            <person name="Bonham K.S."/>
            <person name="Wolfe B.E."/>
            <person name="Dutton R.J."/>
        </authorList>
    </citation>
    <scope>NUCLEOTIDE SEQUENCE [LARGE SCALE GENOMIC DNA]</scope>
    <source>
        <strain evidence="3 4">738_8</strain>
    </source>
</reference>
<gene>
    <name evidence="3" type="ORF">CIK59_18755</name>
</gene>
<keyword evidence="1" id="KW-0812">Transmembrane</keyword>
<dbReference type="AlphaFoldDB" id="A0A2A3ZKB8"/>
<feature type="transmembrane region" description="Helical" evidence="1">
    <location>
        <begin position="62"/>
        <end position="83"/>
    </location>
</feature>
<feature type="domain" description="DUF1648" evidence="2">
    <location>
        <begin position="25"/>
        <end position="65"/>
    </location>
</feature>
<accession>A0A2A3ZKB8</accession>
<dbReference type="EMBL" id="NRHA01000047">
    <property type="protein sequence ID" value="PCC52039.1"/>
    <property type="molecule type" value="Genomic_DNA"/>
</dbReference>
<evidence type="ECO:0000259" key="2">
    <source>
        <dbReference type="Pfam" id="PF07853"/>
    </source>
</evidence>
<feature type="transmembrane region" description="Helical" evidence="1">
    <location>
        <begin position="119"/>
        <end position="138"/>
    </location>
</feature>
<proteinExistence type="predicted"/>
<dbReference type="RefSeq" id="WP_009885510.1">
    <property type="nucleotide sequence ID" value="NZ_AAGP01000069.1"/>
</dbReference>